<dbReference type="CDD" id="cd10944">
    <property type="entry name" value="CE4_SmPgdA_like"/>
    <property type="match status" value="1"/>
</dbReference>
<dbReference type="InterPro" id="IPR011330">
    <property type="entry name" value="Glyco_hydro/deAcase_b/a-brl"/>
</dbReference>
<evidence type="ECO:0000313" key="5">
    <source>
        <dbReference type="Proteomes" id="UP001220962"/>
    </source>
</evidence>
<evidence type="ECO:0000313" key="3">
    <source>
        <dbReference type="EMBL" id="WDH83223.1"/>
    </source>
</evidence>
<dbReference type="PROSITE" id="PS51677">
    <property type="entry name" value="NODB"/>
    <property type="match status" value="1"/>
</dbReference>
<name>A0AAX3N062_9BACL</name>
<feature type="domain" description="NodB homology" evidence="2">
    <location>
        <begin position="124"/>
        <end position="309"/>
    </location>
</feature>
<dbReference type="Gene3D" id="3.30.457.10">
    <property type="entry name" value="Copper amine oxidase-like, N-terminal domain"/>
    <property type="match status" value="1"/>
</dbReference>
<evidence type="ECO:0000259" key="2">
    <source>
        <dbReference type="PROSITE" id="PS51677"/>
    </source>
</evidence>
<dbReference type="GO" id="GO:0005975">
    <property type="term" value="P:carbohydrate metabolic process"/>
    <property type="evidence" value="ECO:0007669"/>
    <property type="project" value="InterPro"/>
</dbReference>
<dbReference type="GO" id="GO:0016810">
    <property type="term" value="F:hydrolase activity, acting on carbon-nitrogen (but not peptide) bonds"/>
    <property type="evidence" value="ECO:0007669"/>
    <property type="project" value="InterPro"/>
</dbReference>
<feature type="compositionally biased region" description="Basic and acidic residues" evidence="1">
    <location>
        <begin position="99"/>
        <end position="117"/>
    </location>
</feature>
<dbReference type="InterPro" id="IPR002509">
    <property type="entry name" value="NODB_dom"/>
</dbReference>
<dbReference type="EMBL" id="CP118108">
    <property type="protein sequence ID" value="WDI02996.1"/>
    <property type="molecule type" value="Genomic_DNA"/>
</dbReference>
<dbReference type="PANTHER" id="PTHR10587">
    <property type="entry name" value="GLYCOSYL TRANSFERASE-RELATED"/>
    <property type="match status" value="1"/>
</dbReference>
<dbReference type="InterPro" id="IPR050248">
    <property type="entry name" value="Polysacc_deacetylase_ArnD"/>
</dbReference>
<dbReference type="RefSeq" id="WP_274338030.1">
    <property type="nucleotide sequence ID" value="NZ_CP118101.1"/>
</dbReference>
<protein>
    <submittedName>
        <fullName evidence="3">Polysaccharide deacetylase family protein</fullName>
    </submittedName>
</protein>
<dbReference type="Proteomes" id="UP001221519">
    <property type="component" value="Chromosome"/>
</dbReference>
<feature type="region of interest" description="Disordered" evidence="1">
    <location>
        <begin position="93"/>
        <end position="117"/>
    </location>
</feature>
<dbReference type="InterPro" id="IPR036582">
    <property type="entry name" value="Mao_N_sf"/>
</dbReference>
<dbReference type="PANTHER" id="PTHR10587:SF125">
    <property type="entry name" value="POLYSACCHARIDE DEACETYLASE YHEN-RELATED"/>
    <property type="match status" value="1"/>
</dbReference>
<proteinExistence type="predicted"/>
<reference evidence="3 6" key="1">
    <citation type="submission" date="2023-02" db="EMBL/GenBank/DDBJ databases">
        <title>Pathogen: clinical or host-associated sample.</title>
        <authorList>
            <person name="Hergert J."/>
            <person name="Casey R."/>
            <person name="Wagner J."/>
            <person name="Young E.L."/>
            <person name="Oakeson K.F."/>
        </authorList>
    </citation>
    <scope>NUCLEOTIDE SEQUENCE</scope>
    <source>
        <strain evidence="4 6">2022CK-00829</strain>
        <strain evidence="3">2022CK-00830</strain>
    </source>
</reference>
<gene>
    <name evidence="3" type="ORF">PUW23_02950</name>
    <name evidence="4" type="ORF">PUW25_03110</name>
</gene>
<feature type="region of interest" description="Disordered" evidence="1">
    <location>
        <begin position="33"/>
        <end position="60"/>
    </location>
</feature>
<dbReference type="Proteomes" id="UP001220962">
    <property type="component" value="Chromosome"/>
</dbReference>
<dbReference type="Pfam" id="PF07833">
    <property type="entry name" value="Cu_amine_oxidN1"/>
    <property type="match status" value="1"/>
</dbReference>
<dbReference type="AlphaFoldDB" id="A0AAX3N062"/>
<organism evidence="3 5">
    <name type="scientific">Paenibacillus urinalis</name>
    <dbReference type="NCBI Taxonomy" id="521520"/>
    <lineage>
        <taxon>Bacteria</taxon>
        <taxon>Bacillati</taxon>
        <taxon>Bacillota</taxon>
        <taxon>Bacilli</taxon>
        <taxon>Bacillales</taxon>
        <taxon>Paenibacillaceae</taxon>
        <taxon>Paenibacillus</taxon>
    </lineage>
</organism>
<dbReference type="SUPFAM" id="SSF55383">
    <property type="entry name" value="Copper amine oxidase, domain N"/>
    <property type="match status" value="1"/>
</dbReference>
<keyword evidence="6" id="KW-1185">Reference proteome</keyword>
<dbReference type="SUPFAM" id="SSF88713">
    <property type="entry name" value="Glycoside hydrolase/deacetylase"/>
    <property type="match status" value="1"/>
</dbReference>
<evidence type="ECO:0000256" key="1">
    <source>
        <dbReference type="SAM" id="MobiDB-lite"/>
    </source>
</evidence>
<evidence type="ECO:0000313" key="4">
    <source>
        <dbReference type="EMBL" id="WDI02996.1"/>
    </source>
</evidence>
<dbReference type="EMBL" id="CP118101">
    <property type="protein sequence ID" value="WDH83223.1"/>
    <property type="molecule type" value="Genomic_DNA"/>
</dbReference>
<dbReference type="Gene3D" id="3.20.20.370">
    <property type="entry name" value="Glycoside hydrolase/deacetylase"/>
    <property type="match status" value="1"/>
</dbReference>
<accession>A0AAX3N062</accession>
<dbReference type="InterPro" id="IPR012854">
    <property type="entry name" value="Cu_amine_oxidase-like_N"/>
</dbReference>
<sequence length="471" mass="52151">MKAKMSIVAGMVVLFILAVTAYINPSQIISSANSSAEKESKLDNSSAVTEDREAKNPPKAVVSQMAYAAHSSINKPEATVAVKQAASKQAVRSAQASAVKEDKSRLNEASAETKVKSDSQASKKTVYLTFDDGPGKHTAEVLDILESYEVPATFFVLGKYVETYPELVYRMHEEGHAIGNHTYNHDYDELYDNFPDFWSQIKETEEAIRLITGSRPQLVRAPGGTFGHFDQTYFELMKQAGYSVVDWNVDSGDSKRSGVPAAEIAQQATEVSSDKDLVILLHDGGNHGETVKALPDIIEYYQKQQYQFAVLDPAEKPVQFRVKNDESIKKRFQPSSKWINNVIAPNAELFEEGPALVIEAGKQVAELKYGEYRLENGQYIVPLREVIEKFGGTVKWNTAERSADTVFGTNVIKVKPDEQLVTASEGGYAAETDIYMENGVMWLPLRSLLNAAHFEVKSLVRGTVEIVVYAK</sequence>
<evidence type="ECO:0000313" key="6">
    <source>
        <dbReference type="Proteomes" id="UP001221519"/>
    </source>
</evidence>
<dbReference type="Pfam" id="PF01522">
    <property type="entry name" value="Polysacc_deac_1"/>
    <property type="match status" value="1"/>
</dbReference>